<evidence type="ECO:0000256" key="4">
    <source>
        <dbReference type="ARBA" id="ARBA00022490"/>
    </source>
</evidence>
<evidence type="ECO:0000256" key="11">
    <source>
        <dbReference type="ARBA" id="ARBA00032441"/>
    </source>
</evidence>
<keyword evidence="6" id="KW-0479">Metal-binding</keyword>
<protein>
    <recommendedName>
        <fullName evidence="3">tRNA threonylcarbamoyladenosine biosynthesis protein TsaE</fullName>
    </recommendedName>
    <alternativeName>
        <fullName evidence="11">t(6)A37 threonylcarbamoyladenosine biosynthesis protein TsaE</fullName>
    </alternativeName>
</protein>
<dbReference type="Pfam" id="PF02367">
    <property type="entry name" value="TsaE"/>
    <property type="match status" value="1"/>
</dbReference>
<dbReference type="GO" id="GO:0046872">
    <property type="term" value="F:metal ion binding"/>
    <property type="evidence" value="ECO:0007669"/>
    <property type="project" value="UniProtKB-KW"/>
</dbReference>
<dbReference type="GO" id="GO:0005524">
    <property type="term" value="F:ATP binding"/>
    <property type="evidence" value="ECO:0007669"/>
    <property type="project" value="UniProtKB-KW"/>
</dbReference>
<keyword evidence="9" id="KW-0460">Magnesium</keyword>
<proteinExistence type="inferred from homology"/>
<dbReference type="PANTHER" id="PTHR33540">
    <property type="entry name" value="TRNA THREONYLCARBAMOYLADENOSINE BIOSYNTHESIS PROTEIN TSAE"/>
    <property type="match status" value="1"/>
</dbReference>
<dbReference type="Gene3D" id="3.40.50.300">
    <property type="entry name" value="P-loop containing nucleotide triphosphate hydrolases"/>
    <property type="match status" value="1"/>
</dbReference>
<keyword evidence="8" id="KW-0067">ATP-binding</keyword>
<comment type="caution">
    <text evidence="12">The sequence shown here is derived from an EMBL/GenBank/DDBJ whole genome shotgun (WGS) entry which is preliminary data.</text>
</comment>
<dbReference type="NCBIfam" id="TIGR00150">
    <property type="entry name" value="T6A_YjeE"/>
    <property type="match status" value="1"/>
</dbReference>
<evidence type="ECO:0000313" key="13">
    <source>
        <dbReference type="Proteomes" id="UP000824078"/>
    </source>
</evidence>
<dbReference type="GO" id="GO:0002949">
    <property type="term" value="P:tRNA threonylcarbamoyladenosine modification"/>
    <property type="evidence" value="ECO:0007669"/>
    <property type="project" value="InterPro"/>
</dbReference>
<reference evidence="12" key="1">
    <citation type="submission" date="2020-10" db="EMBL/GenBank/DDBJ databases">
        <authorList>
            <person name="Gilroy R."/>
        </authorList>
    </citation>
    <scope>NUCLEOTIDE SEQUENCE</scope>
    <source>
        <strain evidence="12">ChiHjej12B11-29160</strain>
    </source>
</reference>
<name>A0A9D1L4J5_9ACTN</name>
<dbReference type="EMBL" id="DVMQ01000011">
    <property type="protein sequence ID" value="HIU23885.1"/>
    <property type="molecule type" value="Genomic_DNA"/>
</dbReference>
<dbReference type="Proteomes" id="UP000824078">
    <property type="component" value="Unassembled WGS sequence"/>
</dbReference>
<organism evidence="12 13">
    <name type="scientific">Candidatus Coprovicinus avistercoris</name>
    <dbReference type="NCBI Taxonomy" id="2840754"/>
    <lineage>
        <taxon>Bacteria</taxon>
        <taxon>Bacillati</taxon>
        <taxon>Actinomycetota</taxon>
        <taxon>Coriobacteriia</taxon>
        <taxon>Coriobacteriales</taxon>
        <taxon>Coriobacteriaceae</taxon>
        <taxon>Coriobacteriaceae incertae sedis</taxon>
        <taxon>Candidatus Coprovicinus</taxon>
    </lineage>
</organism>
<gene>
    <name evidence="12" type="primary">tsaE</name>
    <name evidence="12" type="ORF">IAD17_03065</name>
</gene>
<reference evidence="12" key="2">
    <citation type="journal article" date="2021" name="PeerJ">
        <title>Extensive microbial diversity within the chicken gut microbiome revealed by metagenomics and culture.</title>
        <authorList>
            <person name="Gilroy R."/>
            <person name="Ravi A."/>
            <person name="Getino M."/>
            <person name="Pursley I."/>
            <person name="Horton D.L."/>
            <person name="Alikhan N.F."/>
            <person name="Baker D."/>
            <person name="Gharbi K."/>
            <person name="Hall N."/>
            <person name="Watson M."/>
            <person name="Adriaenssens E.M."/>
            <person name="Foster-Nyarko E."/>
            <person name="Jarju S."/>
            <person name="Secka A."/>
            <person name="Antonio M."/>
            <person name="Oren A."/>
            <person name="Chaudhuri R.R."/>
            <person name="La Ragione R."/>
            <person name="Hildebrand F."/>
            <person name="Pallen M.J."/>
        </authorList>
    </citation>
    <scope>NUCLEOTIDE SEQUENCE</scope>
    <source>
        <strain evidence="12">ChiHjej12B11-29160</strain>
    </source>
</reference>
<evidence type="ECO:0000256" key="3">
    <source>
        <dbReference type="ARBA" id="ARBA00019010"/>
    </source>
</evidence>
<evidence type="ECO:0000313" key="12">
    <source>
        <dbReference type="EMBL" id="HIU23885.1"/>
    </source>
</evidence>
<evidence type="ECO:0000256" key="5">
    <source>
        <dbReference type="ARBA" id="ARBA00022694"/>
    </source>
</evidence>
<comment type="subcellular location">
    <subcellularLocation>
        <location evidence="1">Cytoplasm</location>
    </subcellularLocation>
</comment>
<evidence type="ECO:0000256" key="8">
    <source>
        <dbReference type="ARBA" id="ARBA00022840"/>
    </source>
</evidence>
<evidence type="ECO:0000256" key="2">
    <source>
        <dbReference type="ARBA" id="ARBA00007599"/>
    </source>
</evidence>
<evidence type="ECO:0000256" key="10">
    <source>
        <dbReference type="ARBA" id="ARBA00024908"/>
    </source>
</evidence>
<dbReference type="InterPro" id="IPR027417">
    <property type="entry name" value="P-loop_NTPase"/>
</dbReference>
<keyword evidence="5" id="KW-0819">tRNA processing</keyword>
<sequence length="185" mass="20427">MAHVPTDEVRFISHSREETIEVGKQLGELVKPNDIFVLTGDLGAGKTQLTKGIAEGMGITADVTSPTFTIEMVYTGPNLSLYHFDLYRIDDADQLEDTGIFDVLGAGDVCVIEWGEQFSEELGEERIDVFLVRLESDQHDSDGQTNASQDELGVEPAREIRLVAHDARGEELLSALSEKLKKFSK</sequence>
<dbReference type="AlphaFoldDB" id="A0A9D1L4J5"/>
<keyword evidence="4" id="KW-0963">Cytoplasm</keyword>
<dbReference type="PANTHER" id="PTHR33540:SF2">
    <property type="entry name" value="TRNA THREONYLCARBAMOYLADENOSINE BIOSYNTHESIS PROTEIN TSAE"/>
    <property type="match status" value="1"/>
</dbReference>
<accession>A0A9D1L4J5</accession>
<evidence type="ECO:0000256" key="9">
    <source>
        <dbReference type="ARBA" id="ARBA00022842"/>
    </source>
</evidence>
<comment type="function">
    <text evidence="10">Required for the formation of a threonylcarbamoyl group on adenosine at position 37 (t(6)A37) in tRNAs that read codons beginning with adenine. Is involved in the transfer of the threonylcarbamoyl moiety of threonylcarbamoyl-AMP (TC-AMP) to the N6 group of A37, together with TsaD and TsaB. TsaE seems to play an indirect role in the t(6)A biosynthesis pathway, possibly in regulating the core enzymatic function of TsaD.</text>
</comment>
<evidence type="ECO:0000256" key="1">
    <source>
        <dbReference type="ARBA" id="ARBA00004496"/>
    </source>
</evidence>
<dbReference type="GO" id="GO:0005737">
    <property type="term" value="C:cytoplasm"/>
    <property type="evidence" value="ECO:0007669"/>
    <property type="project" value="UniProtKB-SubCell"/>
</dbReference>
<comment type="similarity">
    <text evidence="2">Belongs to the TsaE family.</text>
</comment>
<evidence type="ECO:0000256" key="6">
    <source>
        <dbReference type="ARBA" id="ARBA00022723"/>
    </source>
</evidence>
<keyword evidence="7" id="KW-0547">Nucleotide-binding</keyword>
<evidence type="ECO:0000256" key="7">
    <source>
        <dbReference type="ARBA" id="ARBA00022741"/>
    </source>
</evidence>
<dbReference type="SUPFAM" id="SSF52540">
    <property type="entry name" value="P-loop containing nucleoside triphosphate hydrolases"/>
    <property type="match status" value="1"/>
</dbReference>
<dbReference type="InterPro" id="IPR003442">
    <property type="entry name" value="T6A_TsaE"/>
</dbReference>